<gene>
    <name evidence="2" type="ORF">C1702_15250</name>
</gene>
<organism evidence="2 3">
    <name type="scientific">Caldimonas thermodepolymerans</name>
    <dbReference type="NCBI Taxonomy" id="215580"/>
    <lineage>
        <taxon>Bacteria</taxon>
        <taxon>Pseudomonadati</taxon>
        <taxon>Pseudomonadota</taxon>
        <taxon>Betaproteobacteria</taxon>
        <taxon>Burkholderiales</taxon>
        <taxon>Sphaerotilaceae</taxon>
        <taxon>Caldimonas</taxon>
    </lineage>
</organism>
<keyword evidence="3" id="KW-1185">Reference proteome</keyword>
<dbReference type="AlphaFoldDB" id="A0A2S5T1K6"/>
<evidence type="ECO:0000313" key="2">
    <source>
        <dbReference type="EMBL" id="PPE68832.1"/>
    </source>
</evidence>
<accession>A0A2S5T1K6</accession>
<keyword evidence="1" id="KW-0732">Signal</keyword>
<sequence>MMRKALSALLLSCCSAAWSQAITDPMTGAPIVIDPTIPPKGTQLVQLFLLHAAASLQGSHCMGTEEERRRLTLGDRLAVVLGEALLRNETQKGLLHGRCLADKSDAIPGRVIDTWQCELRTELVDAQGEFIADASVSAHFTRDTWSFVPGSVGCL</sequence>
<protein>
    <submittedName>
        <fullName evidence="2">Uncharacterized protein</fullName>
    </submittedName>
</protein>
<comment type="caution">
    <text evidence="2">The sequence shown here is derived from an EMBL/GenBank/DDBJ whole genome shotgun (WGS) entry which is preliminary data.</text>
</comment>
<dbReference type="Proteomes" id="UP000239406">
    <property type="component" value="Unassembled WGS sequence"/>
</dbReference>
<reference evidence="2 3" key="1">
    <citation type="submission" date="2018-02" db="EMBL/GenBank/DDBJ databases">
        <title>Reclassifiation of [Polyangium] brachysporum DSM 7029 as Guopingzhaonella breviflexa gen. nov., sp. nov., a member of the family Comamonadaceae.</title>
        <authorList>
            <person name="Tang B."/>
        </authorList>
    </citation>
    <scope>NUCLEOTIDE SEQUENCE [LARGE SCALE GENOMIC DNA]</scope>
    <source>
        <strain evidence="2 3">DSM 15344</strain>
    </source>
</reference>
<name>A0A2S5T1K6_9BURK</name>
<evidence type="ECO:0000256" key="1">
    <source>
        <dbReference type="SAM" id="SignalP"/>
    </source>
</evidence>
<evidence type="ECO:0000313" key="3">
    <source>
        <dbReference type="Proteomes" id="UP000239406"/>
    </source>
</evidence>
<proteinExistence type="predicted"/>
<dbReference type="RefSeq" id="WP_104358576.1">
    <property type="nucleotide sequence ID" value="NZ_CALFFA010000020.1"/>
</dbReference>
<dbReference type="EMBL" id="PSNY01000019">
    <property type="protein sequence ID" value="PPE68832.1"/>
    <property type="molecule type" value="Genomic_DNA"/>
</dbReference>
<feature type="signal peptide" evidence="1">
    <location>
        <begin position="1"/>
        <end position="21"/>
    </location>
</feature>
<feature type="chain" id="PRO_5015423297" evidence="1">
    <location>
        <begin position="22"/>
        <end position="155"/>
    </location>
</feature>
<dbReference type="OrthoDB" id="8911528at2"/>